<gene>
    <name evidence="7" type="ORF">UX47_C0007G0132</name>
</gene>
<dbReference type="PANTHER" id="PTHR14413:SF16">
    <property type="entry name" value="LARGE RIBOSOMAL SUBUNIT PROTEIN BL17M"/>
    <property type="match status" value="1"/>
</dbReference>
<dbReference type="InterPro" id="IPR000456">
    <property type="entry name" value="Ribosomal_bL17"/>
</dbReference>
<dbReference type="Proteomes" id="UP000034794">
    <property type="component" value="Unassembled WGS sequence"/>
</dbReference>
<name>A0A0G1RSF4_9BACT</name>
<proteinExistence type="inferred from homology"/>
<dbReference type="EMBL" id="LCMI01000007">
    <property type="protein sequence ID" value="KKU32888.1"/>
    <property type="molecule type" value="Genomic_DNA"/>
</dbReference>
<reference evidence="7 8" key="1">
    <citation type="journal article" date="2015" name="Nature">
        <title>rRNA introns, odd ribosomes, and small enigmatic genomes across a large radiation of phyla.</title>
        <authorList>
            <person name="Brown C.T."/>
            <person name="Hug L.A."/>
            <person name="Thomas B.C."/>
            <person name="Sharon I."/>
            <person name="Castelle C.J."/>
            <person name="Singh A."/>
            <person name="Wilkins M.J."/>
            <person name="Williams K.H."/>
            <person name="Banfield J.F."/>
        </authorList>
    </citation>
    <scope>NUCLEOTIDE SEQUENCE [LARGE SCALE GENOMIC DNA]</scope>
</reference>
<keyword evidence="3 5" id="KW-0687">Ribonucleoprotein</keyword>
<evidence type="ECO:0000256" key="6">
    <source>
        <dbReference type="RuleBase" id="RU000661"/>
    </source>
</evidence>
<dbReference type="PANTHER" id="PTHR14413">
    <property type="entry name" value="RIBOSOMAL PROTEIN L17"/>
    <property type="match status" value="1"/>
</dbReference>
<dbReference type="Pfam" id="PF01196">
    <property type="entry name" value="Ribosomal_L17"/>
    <property type="match status" value="1"/>
</dbReference>
<dbReference type="GO" id="GO:0006412">
    <property type="term" value="P:translation"/>
    <property type="evidence" value="ECO:0007669"/>
    <property type="project" value="InterPro"/>
</dbReference>
<dbReference type="GO" id="GO:0022625">
    <property type="term" value="C:cytosolic large ribosomal subunit"/>
    <property type="evidence" value="ECO:0007669"/>
    <property type="project" value="TreeGrafter"/>
</dbReference>
<comment type="similarity">
    <text evidence="1 5">Belongs to the bacterial ribosomal protein bL17 family.</text>
</comment>
<keyword evidence="2 5" id="KW-0689">Ribosomal protein</keyword>
<dbReference type="AlphaFoldDB" id="A0A0G1RSF4"/>
<protein>
    <recommendedName>
        <fullName evidence="4 6">50S ribosomal protein L17</fullName>
    </recommendedName>
</protein>
<comment type="caution">
    <text evidence="7">The sequence shown here is derived from an EMBL/GenBank/DDBJ whole genome shotgun (WGS) entry which is preliminary data.</text>
</comment>
<evidence type="ECO:0000313" key="7">
    <source>
        <dbReference type="EMBL" id="KKU32888.1"/>
    </source>
</evidence>
<accession>A0A0G1RSF4</accession>
<dbReference type="InterPro" id="IPR036373">
    <property type="entry name" value="Ribosomal_bL17_sf"/>
</dbReference>
<evidence type="ECO:0000313" key="8">
    <source>
        <dbReference type="Proteomes" id="UP000034794"/>
    </source>
</evidence>
<dbReference type="SUPFAM" id="SSF64263">
    <property type="entry name" value="Prokaryotic ribosomal protein L17"/>
    <property type="match status" value="1"/>
</dbReference>
<evidence type="ECO:0000256" key="3">
    <source>
        <dbReference type="ARBA" id="ARBA00023274"/>
    </source>
</evidence>
<evidence type="ECO:0000256" key="4">
    <source>
        <dbReference type="ARBA" id="ARBA00035494"/>
    </source>
</evidence>
<sequence length="148" mass="16325">MGRRHHSIIAKLNRNTKERKSLFRVQLKQLIELGSLTTTVTKAKIIKRLFDRLAAKAQGGTLASRRLVSAELGSPKSANRLVDLIIPAMGDRHSGFTTIQKVGVRRGDSTVTASLSLVVPLPETPKRAPKVVKEIAKKENKKVIKKKS</sequence>
<dbReference type="Gene3D" id="3.90.1030.10">
    <property type="entry name" value="Ribosomal protein L17"/>
    <property type="match status" value="1"/>
</dbReference>
<dbReference type="GO" id="GO:0003735">
    <property type="term" value="F:structural constituent of ribosome"/>
    <property type="evidence" value="ECO:0007669"/>
    <property type="project" value="InterPro"/>
</dbReference>
<evidence type="ECO:0000256" key="2">
    <source>
        <dbReference type="ARBA" id="ARBA00022980"/>
    </source>
</evidence>
<dbReference type="NCBIfam" id="TIGR00059">
    <property type="entry name" value="L17"/>
    <property type="match status" value="1"/>
</dbReference>
<evidence type="ECO:0000256" key="5">
    <source>
        <dbReference type="RuleBase" id="RU000660"/>
    </source>
</evidence>
<organism evidence="7 8">
    <name type="scientific">Candidatus Collierbacteria bacterium GW2011_GWA2_46_26</name>
    <dbReference type="NCBI Taxonomy" id="1618381"/>
    <lineage>
        <taxon>Bacteria</taxon>
        <taxon>Candidatus Collieribacteriota</taxon>
    </lineage>
</organism>
<evidence type="ECO:0000256" key="1">
    <source>
        <dbReference type="ARBA" id="ARBA00008777"/>
    </source>
</evidence>